<keyword evidence="4 14" id="KW-0436">Ligase</keyword>
<evidence type="ECO:0000256" key="11">
    <source>
        <dbReference type="ARBA" id="ARBA00023204"/>
    </source>
</evidence>
<sequence length="690" mass="74643">MPLDDLPLFAQNAAVPPEKARMDALVAELEHHNRCYHTLDAPEISDDAYDALFRELLALEAAHPEWRSPCSPTLRAGDGLLGELAKKAHRQRMYGLDNVFSAEEWRDFVERMRRALPEAPTAFWCDPKLDGLALEIIYEQGLLTEALTRGDGENGEVVTAAVRTIRNVPLRLSLPPGEAALPERLEVRGEVVIYKADFAALNEKRTAFGQKPFANPRNAAAGSLRQFDTAATRAVPLRFLAYSTGEIHWGAARPCTQQGELMERLAAYGFLTPPNGRLCPDPAAVEAYVEEVRQQRENFAMEIDGAVAKQDNLEAQAALGHTARAPRFAVAFKFPAMQARTILRGIDIQVGRTGVLTPVAILDPVPVGGVMVSRATLHNEDEIRAKNLRIGDTVLVQRAGDVIPEVVGPILEARPVDAAEYVFPHTCPVCGQAAHREEGEAAWRCDNLACPAIRLRAISHFVSKAGLDVGGIGGKWIEQLVASGRVQSPADLFTLAVPELLQYERMGETLAQKFVDALAQARQTASLSRLISALGIRHVGEQTARQLARHYADLDALAAASTEDLMQLEDIGPEVASSIRAFFANAANAALLERFRGLGLWPVAGAGQGEKQAKGALAGKTILFTGTLSIKRDEAARLAEACGATVLGGVSGKLDYLVAGEKAGSKLAKAEKLGIRVLNEKEFRELLGEA</sequence>
<keyword evidence="14" id="KW-0464">Manganese</keyword>
<keyword evidence="10 14" id="KW-0520">NAD</keyword>
<dbReference type="Pfam" id="PF00533">
    <property type="entry name" value="BRCT"/>
    <property type="match status" value="1"/>
</dbReference>
<comment type="caution">
    <text evidence="14">Lacks conserved residue(s) required for the propagation of feature annotation.</text>
</comment>
<dbReference type="Gene3D" id="1.10.150.20">
    <property type="entry name" value="5' to 3' exonuclease, C-terminal subdomain"/>
    <property type="match status" value="2"/>
</dbReference>
<evidence type="ECO:0000256" key="7">
    <source>
        <dbReference type="ARBA" id="ARBA00022763"/>
    </source>
</evidence>
<dbReference type="GO" id="GO:0046872">
    <property type="term" value="F:metal ion binding"/>
    <property type="evidence" value="ECO:0007669"/>
    <property type="project" value="UniProtKB-KW"/>
</dbReference>
<evidence type="ECO:0000256" key="13">
    <source>
        <dbReference type="ARBA" id="ARBA00060881"/>
    </source>
</evidence>
<evidence type="ECO:0000256" key="8">
    <source>
        <dbReference type="ARBA" id="ARBA00022833"/>
    </source>
</evidence>
<dbReference type="GO" id="GO:0006281">
    <property type="term" value="P:DNA repair"/>
    <property type="evidence" value="ECO:0007669"/>
    <property type="project" value="UniProtKB-KW"/>
</dbReference>
<dbReference type="SUPFAM" id="SSF56091">
    <property type="entry name" value="DNA ligase/mRNA capping enzyme, catalytic domain"/>
    <property type="match status" value="1"/>
</dbReference>
<comment type="similarity">
    <text evidence="13 14">Belongs to the NAD-dependent DNA ligase family. LigA subfamily.</text>
</comment>
<dbReference type="FunFam" id="1.10.150.20:FF:000006">
    <property type="entry name" value="DNA ligase"/>
    <property type="match status" value="1"/>
</dbReference>
<evidence type="ECO:0000259" key="15">
    <source>
        <dbReference type="PROSITE" id="PS50172"/>
    </source>
</evidence>
<dbReference type="NCBIfam" id="TIGR00575">
    <property type="entry name" value="dnlj"/>
    <property type="match status" value="1"/>
</dbReference>
<evidence type="ECO:0000256" key="4">
    <source>
        <dbReference type="ARBA" id="ARBA00022598"/>
    </source>
</evidence>
<dbReference type="SMART" id="SM00532">
    <property type="entry name" value="LIGANc"/>
    <property type="match status" value="1"/>
</dbReference>
<dbReference type="Pfam" id="PF12826">
    <property type="entry name" value="HHH_2"/>
    <property type="match status" value="1"/>
</dbReference>
<dbReference type="InterPro" id="IPR004149">
    <property type="entry name" value="Znf_DNAligase_C4"/>
</dbReference>
<evidence type="ECO:0000256" key="10">
    <source>
        <dbReference type="ARBA" id="ARBA00023027"/>
    </source>
</evidence>
<dbReference type="Pfam" id="PF03120">
    <property type="entry name" value="OB_DNA_ligase"/>
    <property type="match status" value="1"/>
</dbReference>
<dbReference type="FunFam" id="2.40.50.140:FF:000012">
    <property type="entry name" value="DNA ligase"/>
    <property type="match status" value="1"/>
</dbReference>
<accession>A0A9D2HLL5</accession>
<dbReference type="InterPro" id="IPR010994">
    <property type="entry name" value="RuvA_2-like"/>
</dbReference>
<dbReference type="GO" id="GO:0005829">
    <property type="term" value="C:cytosol"/>
    <property type="evidence" value="ECO:0007669"/>
    <property type="project" value="TreeGrafter"/>
</dbReference>
<dbReference type="InterPro" id="IPR013840">
    <property type="entry name" value="DNAligase_N"/>
</dbReference>
<dbReference type="InterPro" id="IPR012340">
    <property type="entry name" value="NA-bd_OB-fold"/>
</dbReference>
<dbReference type="InterPro" id="IPR036420">
    <property type="entry name" value="BRCT_dom_sf"/>
</dbReference>
<feature type="binding site" evidence="14">
    <location>
        <position position="430"/>
    </location>
    <ligand>
        <name>Zn(2+)</name>
        <dbReference type="ChEBI" id="CHEBI:29105"/>
    </ligand>
</feature>
<dbReference type="NCBIfam" id="NF005932">
    <property type="entry name" value="PRK07956.1"/>
    <property type="match status" value="1"/>
</dbReference>
<evidence type="ECO:0000256" key="5">
    <source>
        <dbReference type="ARBA" id="ARBA00022705"/>
    </source>
</evidence>
<dbReference type="Gene3D" id="2.40.50.140">
    <property type="entry name" value="Nucleic acid-binding proteins"/>
    <property type="match status" value="1"/>
</dbReference>
<dbReference type="InterPro" id="IPR041663">
    <property type="entry name" value="DisA/LigA_HHH"/>
</dbReference>
<dbReference type="PROSITE" id="PS01056">
    <property type="entry name" value="DNA_LIGASE_N2"/>
    <property type="match status" value="1"/>
</dbReference>
<feature type="binding site" evidence="14">
    <location>
        <begin position="46"/>
        <end position="50"/>
    </location>
    <ligand>
        <name>NAD(+)</name>
        <dbReference type="ChEBI" id="CHEBI:57540"/>
    </ligand>
</feature>
<feature type="binding site" evidence="14">
    <location>
        <position position="190"/>
    </location>
    <ligand>
        <name>NAD(+)</name>
        <dbReference type="ChEBI" id="CHEBI:57540"/>
    </ligand>
</feature>
<name>A0A9D2HLL5_9BACT</name>
<evidence type="ECO:0000313" key="16">
    <source>
        <dbReference type="EMBL" id="HJA79175.1"/>
    </source>
</evidence>
<dbReference type="SMART" id="SM00278">
    <property type="entry name" value="HhH1"/>
    <property type="match status" value="3"/>
</dbReference>
<keyword evidence="6 14" id="KW-0479">Metal-binding</keyword>
<keyword evidence="9 14" id="KW-0460">Magnesium</keyword>
<feature type="binding site" evidence="14">
    <location>
        <position position="445"/>
    </location>
    <ligand>
        <name>Zn(2+)</name>
        <dbReference type="ChEBI" id="CHEBI:29105"/>
    </ligand>
</feature>
<evidence type="ECO:0000256" key="2">
    <source>
        <dbReference type="ARBA" id="ARBA00012722"/>
    </source>
</evidence>
<comment type="caution">
    <text evidence="16">The sequence shown here is derived from an EMBL/GenBank/DDBJ whole genome shotgun (WGS) entry which is preliminary data.</text>
</comment>
<dbReference type="InterPro" id="IPR003583">
    <property type="entry name" value="Hlx-hairpin-Hlx_DNA-bd_motif"/>
</dbReference>
<dbReference type="Pfam" id="PF01653">
    <property type="entry name" value="DNA_ligase_aden"/>
    <property type="match status" value="1"/>
</dbReference>
<proteinExistence type="inferred from homology"/>
<feature type="domain" description="BRCT" evidence="15">
    <location>
        <begin position="612"/>
        <end position="690"/>
    </location>
</feature>
<keyword evidence="8 14" id="KW-0862">Zinc</keyword>
<dbReference type="Gene3D" id="1.10.287.610">
    <property type="entry name" value="Helix hairpin bin"/>
    <property type="match status" value="1"/>
</dbReference>
<feature type="binding site" evidence="14">
    <location>
        <position position="309"/>
    </location>
    <ligand>
        <name>NAD(+)</name>
        <dbReference type="ChEBI" id="CHEBI:57540"/>
    </ligand>
</feature>
<dbReference type="InterPro" id="IPR013839">
    <property type="entry name" value="DNAligase_adenylation"/>
</dbReference>
<dbReference type="InterPro" id="IPR033136">
    <property type="entry name" value="DNA_ligase_CS"/>
</dbReference>
<dbReference type="InterPro" id="IPR004150">
    <property type="entry name" value="NAD_DNA_ligase_OB"/>
</dbReference>
<dbReference type="SMART" id="SM00292">
    <property type="entry name" value="BRCT"/>
    <property type="match status" value="1"/>
</dbReference>
<dbReference type="SUPFAM" id="SSF50249">
    <property type="entry name" value="Nucleic acid-binding proteins"/>
    <property type="match status" value="1"/>
</dbReference>
<feature type="binding site" evidence="14">
    <location>
        <position position="333"/>
    </location>
    <ligand>
        <name>NAD(+)</name>
        <dbReference type="ChEBI" id="CHEBI:57540"/>
    </ligand>
</feature>
<dbReference type="SUPFAM" id="SSF52113">
    <property type="entry name" value="BRCT domain"/>
    <property type="match status" value="1"/>
</dbReference>
<dbReference type="Proteomes" id="UP000823821">
    <property type="component" value="Unassembled WGS sequence"/>
</dbReference>
<dbReference type="PROSITE" id="PS50172">
    <property type="entry name" value="BRCT"/>
    <property type="match status" value="1"/>
</dbReference>
<dbReference type="Pfam" id="PF03119">
    <property type="entry name" value="DNA_ligase_ZBD"/>
    <property type="match status" value="1"/>
</dbReference>
<feature type="binding site" evidence="14">
    <location>
        <position position="149"/>
    </location>
    <ligand>
        <name>NAD(+)</name>
        <dbReference type="ChEBI" id="CHEBI:57540"/>
    </ligand>
</feature>
<dbReference type="EC" id="6.5.1.2" evidence="2 14"/>
<dbReference type="EMBL" id="DWZD01000040">
    <property type="protein sequence ID" value="HJA79175.1"/>
    <property type="molecule type" value="Genomic_DNA"/>
</dbReference>
<dbReference type="HAMAP" id="MF_01588">
    <property type="entry name" value="DNA_ligase_A"/>
    <property type="match status" value="1"/>
</dbReference>
<dbReference type="Gene3D" id="3.40.50.10190">
    <property type="entry name" value="BRCT domain"/>
    <property type="match status" value="1"/>
</dbReference>
<comment type="function">
    <text evidence="1 14">DNA ligase that catalyzes the formation of phosphodiester linkages between 5'-phosphoryl and 3'-hydroxyl groups in double-stranded DNA using NAD as a coenzyme and as the energy source for the reaction. It is essential for DNA replication and repair of damaged DNA.</text>
</comment>
<dbReference type="GO" id="GO:0003911">
    <property type="term" value="F:DNA ligase (NAD+) activity"/>
    <property type="evidence" value="ECO:0007669"/>
    <property type="project" value="UniProtKB-UniRule"/>
</dbReference>
<gene>
    <name evidence="14 16" type="primary">ligA</name>
    <name evidence="16" type="ORF">H9784_06370</name>
</gene>
<organism evidence="16 17">
    <name type="scientific">Candidatus Desulfovibrio intestinavium</name>
    <dbReference type="NCBI Taxonomy" id="2838534"/>
    <lineage>
        <taxon>Bacteria</taxon>
        <taxon>Pseudomonadati</taxon>
        <taxon>Thermodesulfobacteriota</taxon>
        <taxon>Desulfovibrionia</taxon>
        <taxon>Desulfovibrionales</taxon>
        <taxon>Desulfovibrionaceae</taxon>
        <taxon>Desulfovibrio</taxon>
    </lineage>
</organism>
<feature type="binding site" evidence="14">
    <location>
        <position position="126"/>
    </location>
    <ligand>
        <name>NAD(+)</name>
        <dbReference type="ChEBI" id="CHEBI:57540"/>
    </ligand>
</feature>
<evidence type="ECO:0000313" key="17">
    <source>
        <dbReference type="Proteomes" id="UP000823821"/>
    </source>
</evidence>
<evidence type="ECO:0000256" key="6">
    <source>
        <dbReference type="ARBA" id="ARBA00022723"/>
    </source>
</evidence>
<dbReference type="Gene3D" id="6.20.10.30">
    <property type="match status" value="1"/>
</dbReference>
<keyword evidence="11 14" id="KW-0234">DNA repair</keyword>
<evidence type="ECO:0000256" key="14">
    <source>
        <dbReference type="HAMAP-Rule" id="MF_01588"/>
    </source>
</evidence>
<comment type="catalytic activity">
    <reaction evidence="12 14">
        <text>NAD(+) + (deoxyribonucleotide)n-3'-hydroxyl + 5'-phospho-(deoxyribonucleotide)m = (deoxyribonucleotide)n+m + AMP + beta-nicotinamide D-nucleotide.</text>
        <dbReference type="EC" id="6.5.1.2"/>
    </reaction>
</comment>
<evidence type="ECO:0000256" key="3">
    <source>
        <dbReference type="ARBA" id="ARBA00013308"/>
    </source>
</evidence>
<dbReference type="InterPro" id="IPR001357">
    <property type="entry name" value="BRCT_dom"/>
</dbReference>
<reference evidence="16" key="1">
    <citation type="journal article" date="2021" name="PeerJ">
        <title>Extensive microbial diversity within the chicken gut microbiome revealed by metagenomics and culture.</title>
        <authorList>
            <person name="Gilroy R."/>
            <person name="Ravi A."/>
            <person name="Getino M."/>
            <person name="Pursley I."/>
            <person name="Horton D.L."/>
            <person name="Alikhan N.F."/>
            <person name="Baker D."/>
            <person name="Gharbi K."/>
            <person name="Hall N."/>
            <person name="Watson M."/>
            <person name="Adriaenssens E.M."/>
            <person name="Foster-Nyarko E."/>
            <person name="Jarju S."/>
            <person name="Secka A."/>
            <person name="Antonio M."/>
            <person name="Oren A."/>
            <person name="Chaudhuri R.R."/>
            <person name="La Ragione R."/>
            <person name="Hildebrand F."/>
            <person name="Pallen M.J."/>
        </authorList>
    </citation>
    <scope>NUCLEOTIDE SEQUENCE</scope>
    <source>
        <strain evidence="16">5032</strain>
    </source>
</reference>
<dbReference type="SUPFAM" id="SSF47781">
    <property type="entry name" value="RuvA domain 2-like"/>
    <property type="match status" value="1"/>
</dbReference>
<feature type="binding site" evidence="14">
    <location>
        <position position="450"/>
    </location>
    <ligand>
        <name>Zn(2+)</name>
        <dbReference type="ChEBI" id="CHEBI:29105"/>
    </ligand>
</feature>
<dbReference type="GO" id="GO:0003677">
    <property type="term" value="F:DNA binding"/>
    <property type="evidence" value="ECO:0007669"/>
    <property type="project" value="InterPro"/>
</dbReference>
<keyword evidence="7 14" id="KW-0227">DNA damage</keyword>
<dbReference type="InterPro" id="IPR001679">
    <property type="entry name" value="DNA_ligase"/>
</dbReference>
<dbReference type="PANTHER" id="PTHR23389:SF9">
    <property type="entry name" value="DNA LIGASE"/>
    <property type="match status" value="1"/>
</dbReference>
<dbReference type="CDD" id="cd00114">
    <property type="entry name" value="LIGANc"/>
    <property type="match status" value="1"/>
</dbReference>
<dbReference type="PIRSF" id="PIRSF001604">
    <property type="entry name" value="LigA"/>
    <property type="match status" value="1"/>
</dbReference>
<comment type="cofactor">
    <cofactor evidence="14">
        <name>Mg(2+)</name>
        <dbReference type="ChEBI" id="CHEBI:18420"/>
    </cofactor>
    <cofactor evidence="14">
        <name>Mn(2+)</name>
        <dbReference type="ChEBI" id="CHEBI:29035"/>
    </cofactor>
</comment>
<dbReference type="PANTHER" id="PTHR23389">
    <property type="entry name" value="CHROMOSOME TRANSMISSION FIDELITY FACTOR 18"/>
    <property type="match status" value="1"/>
</dbReference>
<dbReference type="Gene3D" id="3.30.470.30">
    <property type="entry name" value="DNA ligase/mRNA capping enzyme"/>
    <property type="match status" value="1"/>
</dbReference>
<reference evidence="16" key="2">
    <citation type="submission" date="2021-04" db="EMBL/GenBank/DDBJ databases">
        <authorList>
            <person name="Gilroy R."/>
        </authorList>
    </citation>
    <scope>NUCLEOTIDE SEQUENCE</scope>
    <source>
        <strain evidence="16">5032</strain>
    </source>
</reference>
<feature type="binding site" evidence="14">
    <location>
        <position position="427"/>
    </location>
    <ligand>
        <name>Zn(2+)</name>
        <dbReference type="ChEBI" id="CHEBI:29105"/>
    </ligand>
</feature>
<dbReference type="GO" id="GO:0006260">
    <property type="term" value="P:DNA replication"/>
    <property type="evidence" value="ECO:0007669"/>
    <property type="project" value="UniProtKB-KW"/>
</dbReference>
<feature type="active site" description="N6-AMP-lysine intermediate" evidence="14">
    <location>
        <position position="128"/>
    </location>
</feature>
<dbReference type="AlphaFoldDB" id="A0A9D2HLL5"/>
<evidence type="ECO:0000256" key="12">
    <source>
        <dbReference type="ARBA" id="ARBA00034005"/>
    </source>
</evidence>
<dbReference type="CDD" id="cd17748">
    <property type="entry name" value="BRCT_DNA_ligase_like"/>
    <property type="match status" value="1"/>
</dbReference>
<keyword evidence="5 14" id="KW-0235">DNA replication</keyword>
<evidence type="ECO:0000256" key="9">
    <source>
        <dbReference type="ARBA" id="ARBA00022842"/>
    </source>
</evidence>
<evidence type="ECO:0000256" key="1">
    <source>
        <dbReference type="ARBA" id="ARBA00004067"/>
    </source>
</evidence>
<protein>
    <recommendedName>
        <fullName evidence="3 14">DNA ligase</fullName>
        <ecNumber evidence="2 14">6.5.1.2</ecNumber>
    </recommendedName>
    <alternativeName>
        <fullName evidence="14">Polydeoxyribonucleotide synthase [NAD(+)]</fullName>
    </alternativeName>
</protein>